<organism evidence="2 3">
    <name type="scientific">Cirrhinus mrigala</name>
    <name type="common">Mrigala</name>
    <dbReference type="NCBI Taxonomy" id="683832"/>
    <lineage>
        <taxon>Eukaryota</taxon>
        <taxon>Metazoa</taxon>
        <taxon>Chordata</taxon>
        <taxon>Craniata</taxon>
        <taxon>Vertebrata</taxon>
        <taxon>Euteleostomi</taxon>
        <taxon>Actinopterygii</taxon>
        <taxon>Neopterygii</taxon>
        <taxon>Teleostei</taxon>
        <taxon>Ostariophysi</taxon>
        <taxon>Cypriniformes</taxon>
        <taxon>Cyprinidae</taxon>
        <taxon>Labeoninae</taxon>
        <taxon>Labeonini</taxon>
        <taxon>Cirrhinus</taxon>
    </lineage>
</organism>
<protein>
    <submittedName>
        <fullName evidence="2">Uncharacterized protein</fullName>
    </submittedName>
</protein>
<feature type="region of interest" description="Disordered" evidence="1">
    <location>
        <begin position="68"/>
        <end position="133"/>
    </location>
</feature>
<dbReference type="EMBL" id="JAMKFB020000016">
    <property type="protein sequence ID" value="KAL0173340.1"/>
    <property type="molecule type" value="Genomic_DNA"/>
</dbReference>
<gene>
    <name evidence="2" type="ORF">M9458_033651</name>
</gene>
<evidence type="ECO:0000256" key="1">
    <source>
        <dbReference type="SAM" id="MobiDB-lite"/>
    </source>
</evidence>
<feature type="non-terminal residue" evidence="2">
    <location>
        <position position="154"/>
    </location>
</feature>
<reference evidence="2 3" key="1">
    <citation type="submission" date="2024-05" db="EMBL/GenBank/DDBJ databases">
        <title>Genome sequencing and assembly of Indian major carp, Cirrhinus mrigala (Hamilton, 1822).</title>
        <authorList>
            <person name="Mohindra V."/>
            <person name="Chowdhury L.M."/>
            <person name="Lal K."/>
            <person name="Jena J.K."/>
        </authorList>
    </citation>
    <scope>NUCLEOTIDE SEQUENCE [LARGE SCALE GENOMIC DNA]</scope>
    <source>
        <strain evidence="2">CM1030</strain>
        <tissue evidence="2">Blood</tissue>
    </source>
</reference>
<sequence length="154" mass="17251">MRTPSHGAPAKFPCPVDQGWHAGEGSGRSFVLTSAVPESRCQARLIHSQHSSAASSFRMRTLPADVSTLRRARPLMRGQRRKGGLTAKPKPTAERMCSVQRWVRPTNPHRSKPASRSPRMRNQQRAQSKALVDTLALDSRYDWLRLKRGQQESG</sequence>
<dbReference type="AlphaFoldDB" id="A0ABD0PH21"/>
<dbReference type="Proteomes" id="UP001529510">
    <property type="component" value="Unassembled WGS sequence"/>
</dbReference>
<name>A0ABD0PH21_CIRMR</name>
<keyword evidence="3" id="KW-1185">Reference proteome</keyword>
<evidence type="ECO:0000313" key="2">
    <source>
        <dbReference type="EMBL" id="KAL0173340.1"/>
    </source>
</evidence>
<feature type="compositionally biased region" description="Basic residues" evidence="1">
    <location>
        <begin position="70"/>
        <end position="83"/>
    </location>
</feature>
<accession>A0ABD0PH21</accession>
<proteinExistence type="predicted"/>
<comment type="caution">
    <text evidence="2">The sequence shown here is derived from an EMBL/GenBank/DDBJ whole genome shotgun (WGS) entry which is preliminary data.</text>
</comment>
<evidence type="ECO:0000313" key="3">
    <source>
        <dbReference type="Proteomes" id="UP001529510"/>
    </source>
</evidence>